<dbReference type="RefSeq" id="WP_003229430.1">
    <property type="nucleotide sequence ID" value="NZ_CM001561.1"/>
</dbReference>
<evidence type="ECO:0000313" key="3">
    <source>
        <dbReference type="Proteomes" id="UP000006045"/>
    </source>
</evidence>
<keyword evidence="2" id="KW-0315">Glutamine amidotransferase</keyword>
<dbReference type="GO" id="GO:0016811">
    <property type="term" value="F:hydrolase activity, acting on carbon-nitrogen (but not peptide) bonds, in linear amides"/>
    <property type="evidence" value="ECO:0007669"/>
    <property type="project" value="InterPro"/>
</dbReference>
<organism evidence="2 3">
    <name type="scientific">Pseudomonas fluorescens R124</name>
    <dbReference type="NCBI Taxonomy" id="743713"/>
    <lineage>
        <taxon>Bacteria</taxon>
        <taxon>Pseudomonadati</taxon>
        <taxon>Pseudomonadota</taxon>
        <taxon>Gammaproteobacteria</taxon>
        <taxon>Pseudomonadales</taxon>
        <taxon>Pseudomonadaceae</taxon>
        <taxon>Pseudomonas</taxon>
    </lineage>
</organism>
<dbReference type="SUPFAM" id="SSF52317">
    <property type="entry name" value="Class I glutamine amidotransferase-like"/>
    <property type="match status" value="1"/>
</dbReference>
<gene>
    <name evidence="2" type="ORF">I1A_005092</name>
</gene>
<dbReference type="PROSITE" id="PS51273">
    <property type="entry name" value="GATASE_TYPE_1"/>
    <property type="match status" value="1"/>
</dbReference>
<accession>A0A7U9CYA6</accession>
<dbReference type="AlphaFoldDB" id="A0A7U9CYA6"/>
<keyword evidence="2" id="KW-0808">Transferase</keyword>
<dbReference type="PANTHER" id="PTHR43235">
    <property type="entry name" value="GLUTAMINE AMIDOTRANSFERASE PB2B2.05-RELATED"/>
    <property type="match status" value="1"/>
</dbReference>
<dbReference type="Gene3D" id="3.40.50.880">
    <property type="match status" value="1"/>
</dbReference>
<dbReference type="OrthoDB" id="9813383at2"/>
<sequence>MKRVAVSQRVDLHPERSESRDALDQRLVDFLLAAGFLPVPVPNGLVDANLDHWLAAVSPQALLLSGGNDIGQCPARDRTEAFLLDHARSRNLPVLGICRGMQMLGHWSGVALKAVGGHVRTRHRLSGRIVAEVNSYHSQSLAGCPQDFEVLARSEDGEIEAIRHLSLPWEGWMWHPEREADFASHDVQRIRQLFGETDSTQGKDVL</sequence>
<evidence type="ECO:0000259" key="1">
    <source>
        <dbReference type="Pfam" id="PF00117"/>
    </source>
</evidence>
<dbReference type="Pfam" id="PF00117">
    <property type="entry name" value="GATase"/>
    <property type="match status" value="1"/>
</dbReference>
<dbReference type="GO" id="GO:0005829">
    <property type="term" value="C:cytosol"/>
    <property type="evidence" value="ECO:0007669"/>
    <property type="project" value="TreeGrafter"/>
</dbReference>
<reference evidence="2 3" key="1">
    <citation type="submission" date="2012-08" db="EMBL/GenBank/DDBJ databases">
        <title>The genome of cave-isolated P. fluorescens strain R124 demonstrates phenotypic adaptation to the mineral environment.</title>
        <authorList>
            <person name="Barton M.D."/>
            <person name="Petronio M."/>
            <person name="Giarrizzo J.G."/>
            <person name="Bowling B.V."/>
            <person name="Barton H.A."/>
        </authorList>
    </citation>
    <scope>NUCLEOTIDE SEQUENCE [LARGE SCALE GENOMIC DNA]</scope>
    <source>
        <strain evidence="2 3">R124</strain>
    </source>
</reference>
<dbReference type="GO" id="GO:0016740">
    <property type="term" value="F:transferase activity"/>
    <property type="evidence" value="ECO:0007669"/>
    <property type="project" value="UniProtKB-KW"/>
</dbReference>
<feature type="domain" description="Glutamine amidotransferase" evidence="1">
    <location>
        <begin position="48"/>
        <end position="178"/>
    </location>
</feature>
<dbReference type="InterPro" id="IPR017926">
    <property type="entry name" value="GATASE"/>
</dbReference>
<dbReference type="PANTHER" id="PTHR43235:SF1">
    <property type="entry name" value="GLUTAMINE AMIDOTRANSFERASE PB2B2.05-RELATED"/>
    <property type="match status" value="1"/>
</dbReference>
<dbReference type="EMBL" id="CM001561">
    <property type="protein sequence ID" value="EJZ60727.1"/>
    <property type="molecule type" value="Genomic_DNA"/>
</dbReference>
<protein>
    <submittedName>
        <fullName evidence="2">Glutamine amidotransferase</fullName>
    </submittedName>
</protein>
<dbReference type="InterPro" id="IPR029062">
    <property type="entry name" value="Class_I_gatase-like"/>
</dbReference>
<dbReference type="Proteomes" id="UP000006045">
    <property type="component" value="Chromosome"/>
</dbReference>
<evidence type="ECO:0000313" key="2">
    <source>
        <dbReference type="EMBL" id="EJZ60727.1"/>
    </source>
</evidence>
<name>A0A7U9CYA6_PSEFL</name>
<dbReference type="InterPro" id="IPR044668">
    <property type="entry name" value="PuuD-like"/>
</dbReference>
<proteinExistence type="predicted"/>